<feature type="compositionally biased region" description="Low complexity" evidence="1">
    <location>
        <begin position="217"/>
        <end position="231"/>
    </location>
</feature>
<keyword evidence="3" id="KW-1185">Reference proteome</keyword>
<proteinExistence type="predicted"/>
<dbReference type="EMBL" id="BAABGT010000025">
    <property type="protein sequence ID" value="GAA4542748.1"/>
    <property type="molecule type" value="Genomic_DNA"/>
</dbReference>
<sequence>MWSSDADSPLRVGTEGLLTALPVLIGFRPRESLVLVATGGPGGGRVGLTVRVDLPPPDDPALLESLCESVAGAIARDSPSGAAVVVVGGDGATGGGGGEAGVGGRGGGWPPRMDVAAAAVAALHRAGVGVHSAVWAAAIEAGAPWCCYPLHDCGCGGRLPDPSGTVVAATAVARGTVVRQSREDLVQLVEPAEEDHHARTGRAGPSGAGGGTGRPAGAGAAESGAAGPAESGAGGGPGAVDGAADGSGVRGRPRWPSDPVHVLDAALESAAAGRLTVDAELVRIMSAALRRTRFRDLALSTCTGDHAAAAEQLWAALARTCRGPAAADPAVLLAVCALARGDGALANIALERAERVRPAHRLARDLRTAMAAGWGPTEVRTWLEGAL</sequence>
<evidence type="ECO:0000256" key="1">
    <source>
        <dbReference type="SAM" id="MobiDB-lite"/>
    </source>
</evidence>
<evidence type="ECO:0000313" key="3">
    <source>
        <dbReference type="Proteomes" id="UP001501598"/>
    </source>
</evidence>
<dbReference type="RefSeq" id="WP_345414736.1">
    <property type="nucleotide sequence ID" value="NZ_BAABGT010000025.1"/>
</dbReference>
<accession>A0ABP8RNM5</accession>
<dbReference type="Pfam" id="PF13830">
    <property type="entry name" value="DUF4192"/>
    <property type="match status" value="1"/>
</dbReference>
<dbReference type="InterPro" id="IPR025447">
    <property type="entry name" value="DUF4192"/>
</dbReference>
<gene>
    <name evidence="2" type="ORF">GCM10023175_18560</name>
</gene>
<evidence type="ECO:0000313" key="2">
    <source>
        <dbReference type="EMBL" id="GAA4542748.1"/>
    </source>
</evidence>
<name>A0ABP8RNM5_9PSEU</name>
<protein>
    <submittedName>
        <fullName evidence="2">DUF4192 domain-containing protein</fullName>
    </submittedName>
</protein>
<feature type="region of interest" description="Disordered" evidence="1">
    <location>
        <begin position="190"/>
        <end position="256"/>
    </location>
</feature>
<organism evidence="2 3">
    <name type="scientific">Pseudonocardia xishanensis</name>
    <dbReference type="NCBI Taxonomy" id="630995"/>
    <lineage>
        <taxon>Bacteria</taxon>
        <taxon>Bacillati</taxon>
        <taxon>Actinomycetota</taxon>
        <taxon>Actinomycetes</taxon>
        <taxon>Pseudonocardiales</taxon>
        <taxon>Pseudonocardiaceae</taxon>
        <taxon>Pseudonocardia</taxon>
    </lineage>
</organism>
<comment type="caution">
    <text evidence="2">The sequence shown here is derived from an EMBL/GenBank/DDBJ whole genome shotgun (WGS) entry which is preliminary data.</text>
</comment>
<dbReference type="Proteomes" id="UP001501598">
    <property type="component" value="Unassembled WGS sequence"/>
</dbReference>
<feature type="compositionally biased region" description="Gly residues" evidence="1">
    <location>
        <begin position="204"/>
        <end position="216"/>
    </location>
</feature>
<reference evidence="3" key="1">
    <citation type="journal article" date="2019" name="Int. J. Syst. Evol. Microbiol.">
        <title>The Global Catalogue of Microorganisms (GCM) 10K type strain sequencing project: providing services to taxonomists for standard genome sequencing and annotation.</title>
        <authorList>
            <consortium name="The Broad Institute Genomics Platform"/>
            <consortium name="The Broad Institute Genome Sequencing Center for Infectious Disease"/>
            <person name="Wu L."/>
            <person name="Ma J."/>
        </authorList>
    </citation>
    <scope>NUCLEOTIDE SEQUENCE [LARGE SCALE GENOMIC DNA]</scope>
    <source>
        <strain evidence="3">JCM 17906</strain>
    </source>
</reference>